<dbReference type="PROSITE" id="PS50045">
    <property type="entry name" value="SIGMA54_INTERACT_4"/>
    <property type="match status" value="1"/>
</dbReference>
<dbReference type="CDD" id="cd00156">
    <property type="entry name" value="REC"/>
    <property type="match status" value="1"/>
</dbReference>
<keyword evidence="5" id="KW-0597">Phosphoprotein</keyword>
<feature type="domain" description="Sigma-54 factor interaction" evidence="6">
    <location>
        <begin position="177"/>
        <end position="407"/>
    </location>
</feature>
<dbReference type="InterPro" id="IPR027417">
    <property type="entry name" value="P-loop_NTPase"/>
</dbReference>
<dbReference type="Pfam" id="PF00072">
    <property type="entry name" value="Response_reg"/>
    <property type="match status" value="1"/>
</dbReference>
<keyword evidence="4" id="KW-0804">Transcription</keyword>
<keyword evidence="9" id="KW-1185">Reference proteome</keyword>
<evidence type="ECO:0000256" key="2">
    <source>
        <dbReference type="ARBA" id="ARBA00022840"/>
    </source>
</evidence>
<dbReference type="STRING" id="1742972.COMA1_11085"/>
<keyword evidence="1" id="KW-0547">Nucleotide-binding</keyword>
<dbReference type="Gene3D" id="3.40.50.300">
    <property type="entry name" value="P-loop containing nucleotide triphosphate hydrolases"/>
    <property type="match status" value="1"/>
</dbReference>
<dbReference type="Gene3D" id="1.10.8.60">
    <property type="match status" value="1"/>
</dbReference>
<organism evidence="8 9">
    <name type="scientific">Candidatus Nitrospira nitrosa</name>
    <dbReference type="NCBI Taxonomy" id="1742972"/>
    <lineage>
        <taxon>Bacteria</taxon>
        <taxon>Pseudomonadati</taxon>
        <taxon>Nitrospirota</taxon>
        <taxon>Nitrospiria</taxon>
        <taxon>Nitrospirales</taxon>
        <taxon>Nitrospiraceae</taxon>
        <taxon>Nitrospira</taxon>
    </lineage>
</organism>
<proteinExistence type="predicted"/>
<accession>A0A0S4L9K9</accession>
<feature type="modified residue" description="4-aspartylphosphate" evidence="5">
    <location>
        <position position="87"/>
    </location>
</feature>
<dbReference type="PROSITE" id="PS00688">
    <property type="entry name" value="SIGMA54_INTERACT_3"/>
    <property type="match status" value="1"/>
</dbReference>
<dbReference type="OrthoDB" id="9803970at2"/>
<evidence type="ECO:0000256" key="5">
    <source>
        <dbReference type="PROSITE-ProRule" id="PRU00169"/>
    </source>
</evidence>
<dbReference type="InterPro" id="IPR001789">
    <property type="entry name" value="Sig_transdc_resp-reg_receiver"/>
</dbReference>
<dbReference type="InterPro" id="IPR025662">
    <property type="entry name" value="Sigma_54_int_dom_ATP-bd_1"/>
</dbReference>
<dbReference type="InterPro" id="IPR003593">
    <property type="entry name" value="AAA+_ATPase"/>
</dbReference>
<dbReference type="SMART" id="SM00382">
    <property type="entry name" value="AAA"/>
    <property type="match status" value="1"/>
</dbReference>
<dbReference type="PROSITE" id="PS50110">
    <property type="entry name" value="RESPONSE_REGULATORY"/>
    <property type="match status" value="1"/>
</dbReference>
<dbReference type="GO" id="GO:0000160">
    <property type="term" value="P:phosphorelay signal transduction system"/>
    <property type="evidence" value="ECO:0007669"/>
    <property type="project" value="InterPro"/>
</dbReference>
<name>A0A0S4L9K9_9BACT</name>
<dbReference type="GO" id="GO:0006355">
    <property type="term" value="P:regulation of DNA-templated transcription"/>
    <property type="evidence" value="ECO:0007669"/>
    <property type="project" value="InterPro"/>
</dbReference>
<dbReference type="SUPFAM" id="SSF52540">
    <property type="entry name" value="P-loop containing nucleoside triphosphate hydrolases"/>
    <property type="match status" value="1"/>
</dbReference>
<keyword evidence="2" id="KW-0067">ATP-binding</keyword>
<dbReference type="RefSeq" id="WP_090744758.1">
    <property type="nucleotide sequence ID" value="NZ_CZQA01000001.1"/>
</dbReference>
<evidence type="ECO:0000259" key="6">
    <source>
        <dbReference type="PROSITE" id="PS50045"/>
    </source>
</evidence>
<dbReference type="FunFam" id="3.40.50.300:FF:000006">
    <property type="entry name" value="DNA-binding transcriptional regulator NtrC"/>
    <property type="match status" value="1"/>
</dbReference>
<dbReference type="Pfam" id="PF25601">
    <property type="entry name" value="AAA_lid_14"/>
    <property type="match status" value="1"/>
</dbReference>
<feature type="domain" description="Response regulatory" evidence="7">
    <location>
        <begin position="38"/>
        <end position="152"/>
    </location>
</feature>
<dbReference type="Gene3D" id="3.40.50.2300">
    <property type="match status" value="1"/>
</dbReference>
<dbReference type="InterPro" id="IPR025944">
    <property type="entry name" value="Sigma_54_int_dom_CS"/>
</dbReference>
<dbReference type="Pfam" id="PF00158">
    <property type="entry name" value="Sigma54_activat"/>
    <property type="match status" value="1"/>
</dbReference>
<dbReference type="PANTHER" id="PTHR32071">
    <property type="entry name" value="TRANSCRIPTIONAL REGULATORY PROTEIN"/>
    <property type="match status" value="1"/>
</dbReference>
<dbReference type="EMBL" id="CZQA01000001">
    <property type="protein sequence ID" value="CUS33304.1"/>
    <property type="molecule type" value="Genomic_DNA"/>
</dbReference>
<sequence length="423" mass="47761">MPRPKLETLSLGKERDTRGIIFRQRITLEKEHHLMQASIFVVDDQPAFRAALEKLLSRMQHRVRAFQSGEELLAAVEHDPPDMILLDLKMPGLDGIQVLEALRLKTRETLVVLLTAYGTVEDAVEAMKLGAFDFLIKTIDLDDVERVVNRAVEHIQLRRRVFYDHQHQAEQYNLGDLIAESPAMKAMVGQLQHLVQLPNVPVLLMGETGTGKEYLAKVIHHSSARGKGPFVKISCTTLSPQRFERDLFGYERGAFAGAERRKLGLLDQVDTGTLFIDEIGDLDLSMQGKVVGIVQDQSYRRLGGTEDIVGDFRVIASSYRDLKTEVAAGRFREDLFYRLNVVPLVVPQLRNRREDIIPLAKLFMTKYGVELGKEVTDIDPRAGKTLQQYEFPGNVRELQNMIERAMMLSVGRTLTPGDLPGAY</sequence>
<dbReference type="GO" id="GO:0005524">
    <property type="term" value="F:ATP binding"/>
    <property type="evidence" value="ECO:0007669"/>
    <property type="project" value="UniProtKB-KW"/>
</dbReference>
<dbReference type="InterPro" id="IPR011006">
    <property type="entry name" value="CheY-like_superfamily"/>
</dbReference>
<evidence type="ECO:0000313" key="8">
    <source>
        <dbReference type="EMBL" id="CUS33304.1"/>
    </source>
</evidence>
<dbReference type="SMART" id="SM00448">
    <property type="entry name" value="REC"/>
    <property type="match status" value="1"/>
</dbReference>
<dbReference type="PROSITE" id="PS00675">
    <property type="entry name" value="SIGMA54_INTERACT_1"/>
    <property type="match status" value="1"/>
</dbReference>
<dbReference type="CDD" id="cd00009">
    <property type="entry name" value="AAA"/>
    <property type="match status" value="1"/>
</dbReference>
<evidence type="ECO:0000313" key="9">
    <source>
        <dbReference type="Proteomes" id="UP000199032"/>
    </source>
</evidence>
<protein>
    <submittedName>
        <fullName evidence="8">Acetoacetate metabolism regulatory protein AtoC</fullName>
    </submittedName>
</protein>
<evidence type="ECO:0000256" key="4">
    <source>
        <dbReference type="ARBA" id="ARBA00023163"/>
    </source>
</evidence>
<dbReference type="Proteomes" id="UP000199032">
    <property type="component" value="Unassembled WGS sequence"/>
</dbReference>
<evidence type="ECO:0000259" key="7">
    <source>
        <dbReference type="PROSITE" id="PS50110"/>
    </source>
</evidence>
<gene>
    <name evidence="8" type="primary">atoC</name>
    <name evidence="8" type="ORF">COMA1_11085</name>
</gene>
<evidence type="ECO:0000256" key="3">
    <source>
        <dbReference type="ARBA" id="ARBA00023015"/>
    </source>
</evidence>
<evidence type="ECO:0000256" key="1">
    <source>
        <dbReference type="ARBA" id="ARBA00022741"/>
    </source>
</evidence>
<dbReference type="AlphaFoldDB" id="A0A0S4L9K9"/>
<dbReference type="InterPro" id="IPR058031">
    <property type="entry name" value="AAA_lid_NorR"/>
</dbReference>
<dbReference type="InterPro" id="IPR002078">
    <property type="entry name" value="Sigma_54_int"/>
</dbReference>
<reference evidence="8 9" key="1">
    <citation type="submission" date="2015-10" db="EMBL/GenBank/DDBJ databases">
        <authorList>
            <person name="Gilbert D.G."/>
        </authorList>
    </citation>
    <scope>NUCLEOTIDE SEQUENCE [LARGE SCALE GENOMIC DNA]</scope>
    <source>
        <strain evidence="8">COMA1</strain>
    </source>
</reference>
<keyword evidence="3" id="KW-0805">Transcription regulation</keyword>
<dbReference type="SUPFAM" id="SSF52172">
    <property type="entry name" value="CheY-like"/>
    <property type="match status" value="1"/>
</dbReference>